<keyword evidence="2" id="KW-1185">Reference proteome</keyword>
<evidence type="ECO:0000313" key="1">
    <source>
        <dbReference type="EMBL" id="PBK82505.1"/>
    </source>
</evidence>
<reference evidence="2" key="1">
    <citation type="journal article" date="2017" name="Nat. Ecol. Evol.">
        <title>Genome expansion and lineage-specific genetic innovations in the forest pathogenic fungi Armillaria.</title>
        <authorList>
            <person name="Sipos G."/>
            <person name="Prasanna A.N."/>
            <person name="Walter M.C."/>
            <person name="O'Connor E."/>
            <person name="Balint B."/>
            <person name="Krizsan K."/>
            <person name="Kiss B."/>
            <person name="Hess J."/>
            <person name="Varga T."/>
            <person name="Slot J."/>
            <person name="Riley R."/>
            <person name="Boka B."/>
            <person name="Rigling D."/>
            <person name="Barry K."/>
            <person name="Lee J."/>
            <person name="Mihaltcheva S."/>
            <person name="LaButti K."/>
            <person name="Lipzen A."/>
            <person name="Waldron R."/>
            <person name="Moloney N.M."/>
            <person name="Sperisen C."/>
            <person name="Kredics L."/>
            <person name="Vagvoelgyi C."/>
            <person name="Patrignani A."/>
            <person name="Fitzpatrick D."/>
            <person name="Nagy I."/>
            <person name="Doyle S."/>
            <person name="Anderson J.B."/>
            <person name="Grigoriev I.V."/>
            <person name="Gueldener U."/>
            <person name="Muensterkoetter M."/>
            <person name="Nagy L.G."/>
        </authorList>
    </citation>
    <scope>NUCLEOTIDE SEQUENCE [LARGE SCALE GENOMIC DNA]</scope>
    <source>
        <strain evidence="2">Ar21-2</strain>
    </source>
</reference>
<evidence type="ECO:0000313" key="2">
    <source>
        <dbReference type="Proteomes" id="UP000217790"/>
    </source>
</evidence>
<name>A0A2H3CHI4_ARMGA</name>
<sequence>MDRGKIRLRVHTRSGSHSDRPSNAFSISLHICALLLLLPPNHSLLRQGLLSRCLSFPFHLTPRVGNENRPRLRSHLLGFKLDKSHIHYSFHVGDILRRSLYARSSPTINIIKSPCLPFNPLNPRASHSEMIENIR</sequence>
<dbReference type="EMBL" id="KZ293716">
    <property type="protein sequence ID" value="PBK82505.1"/>
    <property type="molecule type" value="Genomic_DNA"/>
</dbReference>
<organism evidence="1 2">
    <name type="scientific">Armillaria gallica</name>
    <name type="common">Bulbous honey fungus</name>
    <name type="synonym">Armillaria bulbosa</name>
    <dbReference type="NCBI Taxonomy" id="47427"/>
    <lineage>
        <taxon>Eukaryota</taxon>
        <taxon>Fungi</taxon>
        <taxon>Dikarya</taxon>
        <taxon>Basidiomycota</taxon>
        <taxon>Agaricomycotina</taxon>
        <taxon>Agaricomycetes</taxon>
        <taxon>Agaricomycetidae</taxon>
        <taxon>Agaricales</taxon>
        <taxon>Marasmiineae</taxon>
        <taxon>Physalacriaceae</taxon>
        <taxon>Armillaria</taxon>
    </lineage>
</organism>
<proteinExistence type="predicted"/>
<protein>
    <submittedName>
        <fullName evidence="1">Uncharacterized protein</fullName>
    </submittedName>
</protein>
<gene>
    <name evidence="1" type="ORF">ARMGADRAFT_731791</name>
</gene>
<dbReference type="AlphaFoldDB" id="A0A2H3CHI4"/>
<accession>A0A2H3CHI4</accession>
<dbReference type="Proteomes" id="UP000217790">
    <property type="component" value="Unassembled WGS sequence"/>
</dbReference>
<dbReference type="InParanoid" id="A0A2H3CHI4"/>